<accession>A0ABU1B7J6</accession>
<gene>
    <name evidence="1" type="ORF">RC083_02780</name>
</gene>
<organism evidence="1 2">
    <name type="scientific">Pseudoalteromonas haloplanktis</name>
    <name type="common">Alteromonas haloplanktis</name>
    <dbReference type="NCBI Taxonomy" id="228"/>
    <lineage>
        <taxon>Bacteria</taxon>
        <taxon>Pseudomonadati</taxon>
        <taxon>Pseudomonadota</taxon>
        <taxon>Gammaproteobacteria</taxon>
        <taxon>Alteromonadales</taxon>
        <taxon>Pseudoalteromonadaceae</taxon>
        <taxon>Pseudoalteromonas</taxon>
    </lineage>
</organism>
<dbReference type="Proteomes" id="UP001226574">
    <property type="component" value="Unassembled WGS sequence"/>
</dbReference>
<evidence type="ECO:0008006" key="3">
    <source>
        <dbReference type="Google" id="ProtNLM"/>
    </source>
</evidence>
<protein>
    <recommendedName>
        <fullName evidence="3">Co-chaperone DjlA N-terminal domain-containing protein</fullName>
    </recommendedName>
</protein>
<comment type="caution">
    <text evidence="1">The sequence shown here is derived from an EMBL/GenBank/DDBJ whole genome shotgun (WGS) entry which is preliminary data.</text>
</comment>
<evidence type="ECO:0000313" key="2">
    <source>
        <dbReference type="Proteomes" id="UP001226574"/>
    </source>
</evidence>
<dbReference type="EMBL" id="JAVIFY010000002">
    <property type="protein sequence ID" value="MDQ9090514.1"/>
    <property type="molecule type" value="Genomic_DNA"/>
</dbReference>
<dbReference type="RefSeq" id="WP_309038378.1">
    <property type="nucleotide sequence ID" value="NZ_JAVIFY010000002.1"/>
</dbReference>
<keyword evidence="2" id="KW-1185">Reference proteome</keyword>
<reference evidence="1 2" key="1">
    <citation type="submission" date="2023-08" db="EMBL/GenBank/DDBJ databases">
        <title>Pseudoalteromonas haloplanktis LL1 genome.</title>
        <authorList>
            <person name="Wu S."/>
        </authorList>
    </citation>
    <scope>NUCLEOTIDE SEQUENCE [LARGE SCALE GENOMIC DNA]</scope>
    <source>
        <strain evidence="1 2">LL1</strain>
    </source>
</reference>
<proteinExistence type="predicted"/>
<dbReference type="InterPro" id="IPR029024">
    <property type="entry name" value="TerB-like"/>
</dbReference>
<dbReference type="Gene3D" id="1.10.3680.10">
    <property type="entry name" value="TerB-like"/>
    <property type="match status" value="1"/>
</dbReference>
<evidence type="ECO:0000313" key="1">
    <source>
        <dbReference type="EMBL" id="MDQ9090514.1"/>
    </source>
</evidence>
<sequence length="347" mass="40390">MTDLDMLATFIEATKEPSAFENHPIAQQGIEGQLLYLQGLALVMNADNDIHETEVEYLKILINSFSLDSSALEDVVDFVKAPDKATIQAFVAYYRRKPLAQLFLFDALMMTRRDNQLHEKEMPLVNAMATQLEILKGTQQDIFDLFCHIKNRNWQESALYFSCHLLNPDHFKHLLDYHEIKFEELMAETAEIRRNRLIELIKQKVNPGALEWEALNYKKDNYNPEFEITTHFIPNLLTHELLLPFLQIKLERHELRILNDDIYIVKNAEELLYANLSDLSLDYDSERDTLSVKAEYVSGDKIVVSIELSKDYFDLIFQSLQSKNTLSKPYDKLNAILRCISLLKLLK</sequence>
<dbReference type="SUPFAM" id="SSF158682">
    <property type="entry name" value="TerB-like"/>
    <property type="match status" value="1"/>
</dbReference>
<name>A0ABU1B7J6_PSEHA</name>